<dbReference type="InterPro" id="IPR036513">
    <property type="entry name" value="STAS_dom_sf"/>
</dbReference>
<dbReference type="EMBL" id="JACHMP010000001">
    <property type="protein sequence ID" value="MBB5819379.1"/>
    <property type="molecule type" value="Genomic_DNA"/>
</dbReference>
<comment type="caution">
    <text evidence="3">The sequence shown here is derived from an EMBL/GenBank/DDBJ whole genome shotgun (WGS) entry which is preliminary data.</text>
</comment>
<reference evidence="3 4" key="1">
    <citation type="submission" date="2020-08" db="EMBL/GenBank/DDBJ databases">
        <title>Sequencing the genomes of 1000 actinobacteria strains.</title>
        <authorList>
            <person name="Klenk H.-P."/>
        </authorList>
    </citation>
    <scope>NUCLEOTIDE SEQUENCE [LARGE SCALE GENOMIC DNA]</scope>
    <source>
        <strain evidence="3 4">DSM 46887</strain>
    </source>
</reference>
<feature type="compositionally biased region" description="Basic and acidic residues" evidence="1">
    <location>
        <begin position="320"/>
        <end position="332"/>
    </location>
</feature>
<protein>
    <submittedName>
        <fullName evidence="3">ABC-type transporter Mla MlaB component</fullName>
    </submittedName>
</protein>
<dbReference type="InterPro" id="IPR058548">
    <property type="entry name" value="MlaB-like_STAS"/>
</dbReference>
<evidence type="ECO:0000313" key="4">
    <source>
        <dbReference type="Proteomes" id="UP000540685"/>
    </source>
</evidence>
<feature type="compositionally biased region" description="Low complexity" evidence="1">
    <location>
        <begin position="305"/>
        <end position="319"/>
    </location>
</feature>
<feature type="region of interest" description="Disordered" evidence="1">
    <location>
        <begin position="288"/>
        <end position="332"/>
    </location>
</feature>
<evidence type="ECO:0000256" key="1">
    <source>
        <dbReference type="SAM" id="MobiDB-lite"/>
    </source>
</evidence>
<dbReference type="Pfam" id="PF13466">
    <property type="entry name" value="STAS_2"/>
    <property type="match status" value="1"/>
</dbReference>
<dbReference type="Pfam" id="PF14417">
    <property type="entry name" value="MEDS"/>
    <property type="match status" value="1"/>
</dbReference>
<gene>
    <name evidence="3" type="ORF">F4562_002441</name>
</gene>
<evidence type="ECO:0000259" key="2">
    <source>
        <dbReference type="PROSITE" id="PS50801"/>
    </source>
</evidence>
<feature type="domain" description="STAS" evidence="2">
    <location>
        <begin position="204"/>
        <end position="278"/>
    </location>
</feature>
<dbReference type="InterPro" id="IPR025847">
    <property type="entry name" value="MEDS_domain"/>
</dbReference>
<proteinExistence type="predicted"/>
<accession>A0A7W9IEQ1</accession>
<organism evidence="3 4">
    <name type="scientific">Streptosporangium becharense</name>
    <dbReference type="NCBI Taxonomy" id="1816182"/>
    <lineage>
        <taxon>Bacteria</taxon>
        <taxon>Bacillati</taxon>
        <taxon>Actinomycetota</taxon>
        <taxon>Actinomycetes</taxon>
        <taxon>Streptosporangiales</taxon>
        <taxon>Streptosporangiaceae</taxon>
        <taxon>Streptosporangium</taxon>
    </lineage>
</organism>
<dbReference type="Gene3D" id="3.30.750.24">
    <property type="entry name" value="STAS domain"/>
    <property type="match status" value="1"/>
</dbReference>
<sequence length="332" mass="35303">MADPKTVDRLVPGDHVCWTFDDHERHLKALVRFVRTGVSQNHQVLYFTDTFLPRAFLVALEAYGVEVAGPQHSGQLQVAIANESHLTSGGAFEAERALEAWSTAIENAREQGYAGLRVAIDMGWIIGPEPGTDQLARLARYEAQANRVFSEGYAIALCCYDRRLFTAAELERLGAAHPGTARAGAGATEEWEPLLRVRRTGAGLTLAGEADETNRDALAAVLEHLVEDAAAGDGPVTLDVAGLVSADLSAVRLLAGAVRSAPARIRLAGVHPPLTDLLAAFDPDERSLDGLSPDRLGSDGTAASGGAPPSRPVVRPVVGRAERAERAERRAG</sequence>
<dbReference type="InterPro" id="IPR002645">
    <property type="entry name" value="STAS_dom"/>
</dbReference>
<name>A0A7W9IEQ1_9ACTN</name>
<dbReference type="AlphaFoldDB" id="A0A7W9IEQ1"/>
<evidence type="ECO:0000313" key="3">
    <source>
        <dbReference type="EMBL" id="MBB5819379.1"/>
    </source>
</evidence>
<dbReference type="Proteomes" id="UP000540685">
    <property type="component" value="Unassembled WGS sequence"/>
</dbReference>
<dbReference type="PROSITE" id="PS50801">
    <property type="entry name" value="STAS"/>
    <property type="match status" value="1"/>
</dbReference>
<keyword evidence="4" id="KW-1185">Reference proteome</keyword>
<dbReference type="RefSeq" id="WP_184538634.1">
    <property type="nucleotide sequence ID" value="NZ_JACHMP010000001.1"/>
</dbReference>